<sequence length="408" mass="48577">MNRFYVYISKITKCEITYDVLKTELISENKSYYHMKLYECDDIFLLKIDKISKNLHSLIESVDVIIHNIDYVVILKNTLEVICYREIPIFLENNDYILNNWEKLDIYTNYIGAYVSVIGYNNKKYCVTTCRTTPLSLLETNKCLFNIFKDVPIEENSYADFIIISGKLKKMVSSVYPDRTVVEIKKNDKIVCKKVNFSCPDELFFELEEIEIIDSINKRLSIAGYVFHNRETDEILFTETKIYRNINSKLPLFDNCDISYIELYKNDKLTEIVTYMSFYPSEIIKRINLSLKTIAKELLNLYHMTRNKENKELYGILPQSYKHMIYMIHKIFIEARNKETVIPMDEFDEKKTISFEDIYLFVKKSNIDNILDIYRDRNDLINKAMDFKDKKIFHTDCIHTTTQIKLMF</sequence>
<proteinExistence type="predicted"/>
<name>A0A6C0EA15_9ZZZZ</name>
<dbReference type="EMBL" id="MN739773">
    <property type="protein sequence ID" value="QHT25668.1"/>
    <property type="molecule type" value="Genomic_DNA"/>
</dbReference>
<dbReference type="AlphaFoldDB" id="A0A6C0EA15"/>
<evidence type="ECO:0000313" key="1">
    <source>
        <dbReference type="EMBL" id="QHT25668.1"/>
    </source>
</evidence>
<reference evidence="1" key="1">
    <citation type="journal article" date="2020" name="Nature">
        <title>Giant virus diversity and host interactions through global metagenomics.</title>
        <authorList>
            <person name="Schulz F."/>
            <person name="Roux S."/>
            <person name="Paez-Espino D."/>
            <person name="Jungbluth S."/>
            <person name="Walsh D.A."/>
            <person name="Denef V.J."/>
            <person name="McMahon K.D."/>
            <person name="Konstantinidis K.T."/>
            <person name="Eloe-Fadrosh E.A."/>
            <person name="Kyrpides N.C."/>
            <person name="Woyke T."/>
        </authorList>
    </citation>
    <scope>NUCLEOTIDE SEQUENCE</scope>
    <source>
        <strain evidence="1">GVMAG-M-3300023179-27</strain>
    </source>
</reference>
<protein>
    <submittedName>
        <fullName evidence="1">Uncharacterized protein</fullName>
    </submittedName>
</protein>
<organism evidence="1">
    <name type="scientific">viral metagenome</name>
    <dbReference type="NCBI Taxonomy" id="1070528"/>
    <lineage>
        <taxon>unclassified sequences</taxon>
        <taxon>metagenomes</taxon>
        <taxon>organismal metagenomes</taxon>
    </lineage>
</organism>
<accession>A0A6C0EA15</accession>